<protein>
    <submittedName>
        <fullName evidence="1">Uncharacterized protein</fullName>
    </submittedName>
</protein>
<dbReference type="AlphaFoldDB" id="A0A660S5Y5"/>
<sequence>EVEVRLSSKNKIWILYNNRVIHETYLSRNNEELKYQKKVNEIMGMKEYAYNTKKCDTSLSKKV</sequence>
<evidence type="ECO:0000313" key="1">
    <source>
        <dbReference type="EMBL" id="RKX65010.1"/>
    </source>
</evidence>
<feature type="non-terminal residue" evidence="1">
    <location>
        <position position="1"/>
    </location>
</feature>
<name>A0A660S5Y5_UNCT6</name>
<evidence type="ECO:0000313" key="2">
    <source>
        <dbReference type="Proteomes" id="UP000282321"/>
    </source>
</evidence>
<accession>A0A660S5Y5</accession>
<proteinExistence type="predicted"/>
<gene>
    <name evidence="1" type="ORF">DRP44_07190</name>
</gene>
<dbReference type="EMBL" id="QNBC01000116">
    <property type="protein sequence ID" value="RKX65010.1"/>
    <property type="molecule type" value="Genomic_DNA"/>
</dbReference>
<comment type="caution">
    <text evidence="1">The sequence shown here is derived from an EMBL/GenBank/DDBJ whole genome shotgun (WGS) entry which is preliminary data.</text>
</comment>
<reference evidence="1 2" key="1">
    <citation type="submission" date="2018-06" db="EMBL/GenBank/DDBJ databases">
        <title>Extensive metabolic versatility and redundancy in microbially diverse, dynamic hydrothermal sediments.</title>
        <authorList>
            <person name="Dombrowski N."/>
            <person name="Teske A."/>
            <person name="Baker B.J."/>
        </authorList>
    </citation>
    <scope>NUCLEOTIDE SEQUENCE [LARGE SCALE GENOMIC DNA]</scope>
    <source>
        <strain evidence="1">B35_G9</strain>
    </source>
</reference>
<dbReference type="Proteomes" id="UP000282321">
    <property type="component" value="Unassembled WGS sequence"/>
</dbReference>
<organism evidence="1 2">
    <name type="scientific">candidate division TA06 bacterium</name>
    <dbReference type="NCBI Taxonomy" id="2250710"/>
    <lineage>
        <taxon>Bacteria</taxon>
        <taxon>Bacteria division TA06</taxon>
    </lineage>
</organism>